<dbReference type="InterPro" id="IPR036259">
    <property type="entry name" value="MFS_trans_sf"/>
</dbReference>
<evidence type="ECO:0000313" key="8">
    <source>
        <dbReference type="Proteomes" id="UP000009022"/>
    </source>
</evidence>
<reference evidence="7 8" key="1">
    <citation type="journal article" date="2008" name="Nature">
        <title>The Trichoplax genome and the nature of placozoans.</title>
        <authorList>
            <person name="Srivastava M."/>
            <person name="Begovic E."/>
            <person name="Chapman J."/>
            <person name="Putnam N.H."/>
            <person name="Hellsten U."/>
            <person name="Kawashima T."/>
            <person name="Kuo A."/>
            <person name="Mitros T."/>
            <person name="Salamov A."/>
            <person name="Carpenter M.L."/>
            <person name="Signorovitch A.Y."/>
            <person name="Moreno M.A."/>
            <person name="Kamm K."/>
            <person name="Grimwood J."/>
            <person name="Schmutz J."/>
            <person name="Shapiro H."/>
            <person name="Grigoriev I.V."/>
            <person name="Buss L.W."/>
            <person name="Schierwater B."/>
            <person name="Dellaporta S.L."/>
            <person name="Rokhsar D.S."/>
        </authorList>
    </citation>
    <scope>NUCLEOTIDE SEQUENCE [LARGE SCALE GENOMIC DNA]</scope>
    <source>
        <strain evidence="7 8">Grell-BS-1999</strain>
    </source>
</reference>
<dbReference type="GeneID" id="6750855"/>
<dbReference type="PhylomeDB" id="B3RQC3"/>
<evidence type="ECO:0000256" key="4">
    <source>
        <dbReference type="ARBA" id="ARBA00022989"/>
    </source>
</evidence>
<feature type="transmembrane region" description="Helical" evidence="6">
    <location>
        <begin position="133"/>
        <end position="154"/>
    </location>
</feature>
<dbReference type="eggNOG" id="KOG0637">
    <property type="taxonomic scope" value="Eukaryota"/>
</dbReference>
<feature type="transmembrane region" description="Helical" evidence="6">
    <location>
        <begin position="20"/>
        <end position="40"/>
    </location>
</feature>
<keyword evidence="2" id="KW-0813">Transport</keyword>
<dbReference type="AlphaFoldDB" id="B3RQC3"/>
<keyword evidence="4 6" id="KW-1133">Transmembrane helix</keyword>
<keyword evidence="3 6" id="KW-0812">Transmembrane</keyword>
<evidence type="ECO:0000313" key="7">
    <source>
        <dbReference type="EMBL" id="EDV27806.1"/>
    </source>
</evidence>
<feature type="transmembrane region" description="Helical" evidence="6">
    <location>
        <begin position="188"/>
        <end position="207"/>
    </location>
</feature>
<dbReference type="EMBL" id="DS985242">
    <property type="protein sequence ID" value="EDV27806.1"/>
    <property type="molecule type" value="Genomic_DNA"/>
</dbReference>
<comment type="subcellular location">
    <subcellularLocation>
        <location evidence="1">Membrane</location>
        <topology evidence="1">Multi-pass membrane protein</topology>
    </subcellularLocation>
</comment>
<dbReference type="OrthoDB" id="28755at2759"/>
<keyword evidence="5 6" id="KW-0472">Membrane</keyword>
<protein>
    <submittedName>
        <fullName evidence="7">Uncharacterized protein</fullName>
    </submittedName>
</protein>
<sequence>MFFKYRINWKETPLVKIFGGQIEVAFILIASIGIVVILIATTSYAEVPYTIIGSTDVLIHKSSSRKSSDDLNMFAKDCKTYSSIQSTVIQKDQMEITDNLTDDKLQAITAKEISNWNHLYQTYYFTKTMPKELLILWIASFFSWLSYNSFAYFLTDFVGQSIYHGNPLAAENSTALHRYDRGVSAGSWGFLGCTVVSVVYSLTLGRITKYIAFKYNKLVIFAGADRLLLIGYSIASIATLIMVLTNQVIVVLCMAALQGFGFASTFTLPYAILASYHNYFTKTKDKRWNFRELGLDISLLFVSANLACIITGCCLSVIIALVESSKVAMIFSSVSSGLCAVTCIFIIRVPNNT</sequence>
<dbReference type="Gene3D" id="1.20.1250.20">
    <property type="entry name" value="MFS general substrate transporter like domains"/>
    <property type="match status" value="1"/>
</dbReference>
<evidence type="ECO:0000256" key="5">
    <source>
        <dbReference type="ARBA" id="ARBA00023136"/>
    </source>
</evidence>
<dbReference type="GO" id="GO:0008506">
    <property type="term" value="F:sucrose:proton symporter activity"/>
    <property type="evidence" value="ECO:0000318"/>
    <property type="project" value="GO_Central"/>
</dbReference>
<feature type="transmembrane region" description="Helical" evidence="6">
    <location>
        <begin position="219"/>
        <end position="243"/>
    </location>
</feature>
<dbReference type="PANTHER" id="PTHR19432:SF96">
    <property type="entry name" value="MAJOR FACILITATOR SUPERFAMILY (MFS) PROFILE DOMAIN-CONTAINING PROTEIN"/>
    <property type="match status" value="1"/>
</dbReference>
<feature type="transmembrane region" description="Helical" evidence="6">
    <location>
        <begin position="297"/>
        <end position="321"/>
    </location>
</feature>
<dbReference type="Proteomes" id="UP000009022">
    <property type="component" value="Unassembled WGS sequence"/>
</dbReference>
<dbReference type="KEGG" id="tad:TRIADDRAFT_53854"/>
<accession>B3RQC3</accession>
<dbReference type="HOGENOM" id="CLU_015081_2_0_1"/>
<dbReference type="PANTHER" id="PTHR19432">
    <property type="entry name" value="SUGAR TRANSPORTER"/>
    <property type="match status" value="1"/>
</dbReference>
<name>B3RQC3_TRIAD</name>
<dbReference type="GO" id="GO:0016020">
    <property type="term" value="C:membrane"/>
    <property type="evidence" value="ECO:0000318"/>
    <property type="project" value="GO_Central"/>
</dbReference>
<feature type="transmembrane region" description="Helical" evidence="6">
    <location>
        <begin position="327"/>
        <end position="347"/>
    </location>
</feature>
<proteinExistence type="predicted"/>
<evidence type="ECO:0000256" key="2">
    <source>
        <dbReference type="ARBA" id="ARBA00022448"/>
    </source>
</evidence>
<dbReference type="FunFam" id="1.20.1250.20:FF:001487">
    <property type="entry name" value="Uncharacterized protein"/>
    <property type="match status" value="1"/>
</dbReference>
<dbReference type="SUPFAM" id="SSF103473">
    <property type="entry name" value="MFS general substrate transporter"/>
    <property type="match status" value="1"/>
</dbReference>
<feature type="transmembrane region" description="Helical" evidence="6">
    <location>
        <begin position="249"/>
        <end position="276"/>
    </location>
</feature>
<evidence type="ECO:0000256" key="6">
    <source>
        <dbReference type="SAM" id="Phobius"/>
    </source>
</evidence>
<evidence type="ECO:0000256" key="1">
    <source>
        <dbReference type="ARBA" id="ARBA00004141"/>
    </source>
</evidence>
<keyword evidence="8" id="KW-1185">Reference proteome</keyword>
<gene>
    <name evidence="7" type="ORF">TRIADDRAFT_53854</name>
</gene>
<dbReference type="InParanoid" id="B3RQC3"/>
<dbReference type="RefSeq" id="XP_002109640.1">
    <property type="nucleotide sequence ID" value="XM_002109604.1"/>
</dbReference>
<dbReference type="CTD" id="6750855"/>
<organism evidence="7 8">
    <name type="scientific">Trichoplax adhaerens</name>
    <name type="common">Trichoplax reptans</name>
    <dbReference type="NCBI Taxonomy" id="10228"/>
    <lineage>
        <taxon>Eukaryota</taxon>
        <taxon>Metazoa</taxon>
        <taxon>Placozoa</taxon>
        <taxon>Uniplacotomia</taxon>
        <taxon>Trichoplacea</taxon>
        <taxon>Trichoplacidae</taxon>
        <taxon>Trichoplax</taxon>
    </lineage>
</organism>
<evidence type="ECO:0000256" key="3">
    <source>
        <dbReference type="ARBA" id="ARBA00022692"/>
    </source>
</evidence>